<evidence type="ECO:0000313" key="2">
    <source>
        <dbReference type="EMBL" id="GAA2354337.1"/>
    </source>
</evidence>
<comment type="caution">
    <text evidence="2">The sequence shown here is derived from an EMBL/GenBank/DDBJ whole genome shotgun (WGS) entry which is preliminary data.</text>
</comment>
<accession>A0ABP5TJD7</accession>
<evidence type="ECO:0000256" key="1">
    <source>
        <dbReference type="SAM" id="MobiDB-lite"/>
    </source>
</evidence>
<evidence type="ECO:0000313" key="3">
    <source>
        <dbReference type="Proteomes" id="UP001501444"/>
    </source>
</evidence>
<dbReference type="Proteomes" id="UP001501444">
    <property type="component" value="Unassembled WGS sequence"/>
</dbReference>
<dbReference type="EMBL" id="BAAARV010000033">
    <property type="protein sequence ID" value="GAA2354337.1"/>
    <property type="molecule type" value="Genomic_DNA"/>
</dbReference>
<feature type="compositionally biased region" description="Basic and acidic residues" evidence="1">
    <location>
        <begin position="35"/>
        <end position="49"/>
    </location>
</feature>
<reference evidence="3" key="1">
    <citation type="journal article" date="2019" name="Int. J. Syst. Evol. Microbiol.">
        <title>The Global Catalogue of Microorganisms (GCM) 10K type strain sequencing project: providing services to taxonomists for standard genome sequencing and annotation.</title>
        <authorList>
            <consortium name="The Broad Institute Genomics Platform"/>
            <consortium name="The Broad Institute Genome Sequencing Center for Infectious Disease"/>
            <person name="Wu L."/>
            <person name="Ma J."/>
        </authorList>
    </citation>
    <scope>NUCLEOTIDE SEQUENCE [LARGE SCALE GENOMIC DNA]</scope>
    <source>
        <strain evidence="3">JCM 3272</strain>
    </source>
</reference>
<organism evidence="2 3">
    <name type="scientific">Dactylosporangium salmoneum</name>
    <dbReference type="NCBI Taxonomy" id="53361"/>
    <lineage>
        <taxon>Bacteria</taxon>
        <taxon>Bacillati</taxon>
        <taxon>Actinomycetota</taxon>
        <taxon>Actinomycetes</taxon>
        <taxon>Micromonosporales</taxon>
        <taxon>Micromonosporaceae</taxon>
        <taxon>Dactylosporangium</taxon>
    </lineage>
</organism>
<sequence length="118" mass="12720">MAEQRAYGRAHRRPGRAAHARPGAQMAGASGAAPRKPDRETTPVLRPEHSGGGIALDEAMYGVSARDAAIDEPYASVATWTRRARDFWNMPFGAGRPVREMAGIAAFFAEGRRVATRS</sequence>
<proteinExistence type="predicted"/>
<keyword evidence="3" id="KW-1185">Reference proteome</keyword>
<gene>
    <name evidence="2" type="ORF">GCM10010170_046290</name>
</gene>
<protein>
    <submittedName>
        <fullName evidence="2">Uncharacterized protein</fullName>
    </submittedName>
</protein>
<feature type="compositionally biased region" description="Basic residues" evidence="1">
    <location>
        <begin position="8"/>
        <end position="19"/>
    </location>
</feature>
<name>A0ABP5TJD7_9ACTN</name>
<feature type="region of interest" description="Disordered" evidence="1">
    <location>
        <begin position="1"/>
        <end position="53"/>
    </location>
</feature>